<sequence length="62" mass="7479">MTRLEQKVIVRCKRCEWRIFDKVTMTTGNIEIKCPKCGYVNEIDLSLRRGNLKFRTFRINKK</sequence>
<evidence type="ECO:0000313" key="2">
    <source>
        <dbReference type="Proteomes" id="UP000636755"/>
    </source>
</evidence>
<dbReference type="InterPro" id="IPR036174">
    <property type="entry name" value="Znf_Sec23_Sec24_sf"/>
</dbReference>
<comment type="caution">
    <text evidence="1">The sequence shown here is derived from an EMBL/GenBank/DDBJ whole genome shotgun (WGS) entry which is preliminary data.</text>
</comment>
<name>A0ABR7HMJ7_9FIRM</name>
<proteinExistence type="predicted"/>
<evidence type="ECO:0000313" key="1">
    <source>
        <dbReference type="EMBL" id="MBC5728715.1"/>
    </source>
</evidence>
<organism evidence="1 2">
    <name type="scientific">Ruminococcus intestinalis</name>
    <dbReference type="NCBI Taxonomy" id="2763066"/>
    <lineage>
        <taxon>Bacteria</taxon>
        <taxon>Bacillati</taxon>
        <taxon>Bacillota</taxon>
        <taxon>Clostridia</taxon>
        <taxon>Eubacteriales</taxon>
        <taxon>Oscillospiraceae</taxon>
        <taxon>Ruminococcus</taxon>
    </lineage>
</organism>
<reference evidence="1 2" key="1">
    <citation type="submission" date="2020-08" db="EMBL/GenBank/DDBJ databases">
        <title>Genome public.</title>
        <authorList>
            <person name="Liu C."/>
            <person name="Sun Q."/>
        </authorList>
    </citation>
    <scope>NUCLEOTIDE SEQUENCE [LARGE SCALE GENOMIC DNA]</scope>
    <source>
        <strain evidence="1 2">NSJ-71</strain>
    </source>
</reference>
<dbReference type="Gene3D" id="2.30.30.380">
    <property type="entry name" value="Zn-finger domain of Sec23/24"/>
    <property type="match status" value="1"/>
</dbReference>
<dbReference type="EMBL" id="JACOPS010000004">
    <property type="protein sequence ID" value="MBC5728715.1"/>
    <property type="molecule type" value="Genomic_DNA"/>
</dbReference>
<keyword evidence="2" id="KW-1185">Reference proteome</keyword>
<evidence type="ECO:0008006" key="3">
    <source>
        <dbReference type="Google" id="ProtNLM"/>
    </source>
</evidence>
<accession>A0ABR7HMJ7</accession>
<gene>
    <name evidence="1" type="ORF">H8R91_09350</name>
</gene>
<dbReference type="SUPFAM" id="SSF82919">
    <property type="entry name" value="Zn-finger domain of Sec23/24"/>
    <property type="match status" value="1"/>
</dbReference>
<dbReference type="Proteomes" id="UP000636755">
    <property type="component" value="Unassembled WGS sequence"/>
</dbReference>
<dbReference type="RefSeq" id="WP_055156969.1">
    <property type="nucleotide sequence ID" value="NZ_JACOPS010000004.1"/>
</dbReference>
<protein>
    <recommendedName>
        <fullName evidence="3">Mu-like prophage protein Com</fullName>
    </recommendedName>
</protein>